<protein>
    <submittedName>
        <fullName evidence="1">DUF418 domain-containing protein</fullName>
    </submittedName>
</protein>
<name>A0A399G591_9ACTN</name>
<dbReference type="PANTHER" id="PTHR30590">
    <property type="entry name" value="INNER MEMBRANE PROTEIN"/>
    <property type="match status" value="1"/>
</dbReference>
<proteinExistence type="predicted"/>
<keyword evidence="2" id="KW-1185">Reference proteome</keyword>
<dbReference type="RefSeq" id="WP_068687626.1">
    <property type="nucleotide sequence ID" value="NZ_CP063196.1"/>
</dbReference>
<accession>A0A399G591</accession>
<gene>
    <name evidence="1" type="ORF">NI17_000020</name>
</gene>
<dbReference type="KEGG" id="thao:NI17_000020"/>
<organism evidence="1 2">
    <name type="scientific">Thermobifida halotolerans</name>
    <dbReference type="NCBI Taxonomy" id="483545"/>
    <lineage>
        <taxon>Bacteria</taxon>
        <taxon>Bacillati</taxon>
        <taxon>Actinomycetota</taxon>
        <taxon>Actinomycetes</taxon>
        <taxon>Streptosporangiales</taxon>
        <taxon>Nocardiopsidaceae</taxon>
        <taxon>Thermobifida</taxon>
    </lineage>
</organism>
<dbReference type="OrthoDB" id="2388539at2"/>
<evidence type="ECO:0000313" key="1">
    <source>
        <dbReference type="EMBL" id="UOE19701.1"/>
    </source>
</evidence>
<reference evidence="1" key="1">
    <citation type="submission" date="2020-10" db="EMBL/GenBank/DDBJ databases">
        <title>De novo genome project of the cellulose decomposer Thermobifida halotolerans type strain.</title>
        <authorList>
            <person name="Nagy I."/>
            <person name="Horvath B."/>
            <person name="Kukolya J."/>
            <person name="Nagy I."/>
            <person name="Orsini M."/>
        </authorList>
    </citation>
    <scope>NUCLEOTIDE SEQUENCE</scope>
    <source>
        <strain evidence="1">DSM 44931</strain>
    </source>
</reference>
<dbReference type="Pfam" id="PF04235">
    <property type="entry name" value="DUF418"/>
    <property type="match status" value="1"/>
</dbReference>
<dbReference type="AlphaFoldDB" id="A0A399G591"/>
<sequence>MTRPDRPGDPSPDNGVTDVHNQQAASVAARIRGPVRSGERALAPDLARGFMLLLIALANTVWYLWAVDSSGLVAHPLDGSAADRIVQGVLITVVDGRTYPMFAFLFGYGMVQMWNRQRAAGATEKDVRALLRRRNLWLLVFGFVHAALLWFGDILGAYGFVGLVFGWLFLRRADRTLLVWATVLAGLLTAVTALALLGALVAPEAATTATSPDPASGLLFPSPALNSEEDYLTSVVLRVVPWLFLVVAQGLLTLTIPTALLLAFWAARRRILEEPGSHLGLLRTVAFVGIPLGWLGGLLHALHHLGLLDLPQAVGEALLSVASATGLATGVGYVALFGLISHRLSRRAATGPAVTALTAVGKRSLSSYLAQSVLCAPVLAAWGFGLGAHLHSATMALYAVGVWLATVVLAYLQERAGQRGPAEVLLRRLAYRTPARR</sequence>
<evidence type="ECO:0000313" key="2">
    <source>
        <dbReference type="Proteomes" id="UP000265719"/>
    </source>
</evidence>
<dbReference type="InterPro" id="IPR052529">
    <property type="entry name" value="Bact_Transport_Assoc"/>
</dbReference>
<dbReference type="PANTHER" id="PTHR30590:SF2">
    <property type="entry name" value="INNER MEMBRANE PROTEIN"/>
    <property type="match status" value="1"/>
</dbReference>
<dbReference type="InterPro" id="IPR007349">
    <property type="entry name" value="DUF418"/>
</dbReference>
<dbReference type="Proteomes" id="UP000265719">
    <property type="component" value="Chromosome"/>
</dbReference>
<dbReference type="EMBL" id="CP063196">
    <property type="protein sequence ID" value="UOE19701.1"/>
    <property type="molecule type" value="Genomic_DNA"/>
</dbReference>